<protein>
    <submittedName>
        <fullName evidence="1">Uncharacterized protein</fullName>
    </submittedName>
</protein>
<dbReference type="EMBL" id="CP018477">
    <property type="protein sequence ID" value="ASV75205.1"/>
    <property type="molecule type" value="Genomic_DNA"/>
</dbReference>
<accession>A0A286RGV6</accession>
<name>A0A286RGV6_9BACT</name>
<dbReference type="Proteomes" id="UP000215086">
    <property type="component" value="Chromosome"/>
</dbReference>
<dbReference type="KEGG" id="ttf:THTE_2603"/>
<evidence type="ECO:0000313" key="2">
    <source>
        <dbReference type="Proteomes" id="UP000215086"/>
    </source>
</evidence>
<reference evidence="1 2" key="1">
    <citation type="journal article" name="Front. Microbiol.">
        <title>Sugar Metabolism of the First Thermophilic Planctomycete Thermogutta terrifontis: Comparative Genomic and Transcriptomic Approaches.</title>
        <authorList>
            <person name="Elcheninov A.G."/>
            <person name="Menzel P."/>
            <person name="Gudbergsdottir S.R."/>
            <person name="Slesarev A.I."/>
            <person name="Kadnikov V.V."/>
            <person name="Krogh A."/>
            <person name="Bonch-Osmolovskaya E.A."/>
            <person name="Peng X."/>
            <person name="Kublanov I.V."/>
        </authorList>
    </citation>
    <scope>NUCLEOTIDE SEQUENCE [LARGE SCALE GENOMIC DNA]</scope>
    <source>
        <strain evidence="1 2">R1</strain>
    </source>
</reference>
<sequence length="39" mass="4864">MRRRRVVERWLEARSTGISPHFQQTPRARGIDDRWDNKW</sequence>
<proteinExistence type="predicted"/>
<keyword evidence="2" id="KW-1185">Reference proteome</keyword>
<gene>
    <name evidence="1" type="ORF">THTE_2603</name>
</gene>
<dbReference type="AlphaFoldDB" id="A0A286RGV6"/>
<organism evidence="1 2">
    <name type="scientific">Thermogutta terrifontis</name>
    <dbReference type="NCBI Taxonomy" id="1331910"/>
    <lineage>
        <taxon>Bacteria</taxon>
        <taxon>Pseudomonadati</taxon>
        <taxon>Planctomycetota</taxon>
        <taxon>Planctomycetia</taxon>
        <taxon>Pirellulales</taxon>
        <taxon>Thermoguttaceae</taxon>
        <taxon>Thermogutta</taxon>
    </lineage>
</organism>
<evidence type="ECO:0000313" key="1">
    <source>
        <dbReference type="EMBL" id="ASV75205.1"/>
    </source>
</evidence>